<comment type="similarity">
    <text evidence="1">Belongs to the IST1 family.</text>
</comment>
<evidence type="ECO:0000313" key="2">
    <source>
        <dbReference type="EMBL" id="TPX70482.1"/>
    </source>
</evidence>
<protein>
    <recommendedName>
        <fullName evidence="4">IST1-like protein</fullName>
    </recommendedName>
</protein>
<evidence type="ECO:0008006" key="4">
    <source>
        <dbReference type="Google" id="ProtNLM"/>
    </source>
</evidence>
<dbReference type="PANTHER" id="PTHR12161:SF5">
    <property type="entry name" value="IST1 HOMOLOG"/>
    <property type="match status" value="1"/>
</dbReference>
<evidence type="ECO:0000256" key="1">
    <source>
        <dbReference type="ARBA" id="ARBA00005536"/>
    </source>
</evidence>
<dbReference type="InterPro" id="IPR005061">
    <property type="entry name" value="Ist1"/>
</dbReference>
<proteinExistence type="inferred from homology"/>
<name>A0A507F307_9FUNG</name>
<reference evidence="2 3" key="1">
    <citation type="journal article" date="2019" name="Sci. Rep.">
        <title>Comparative genomics of chytrid fungi reveal insights into the obligate biotrophic and pathogenic lifestyle of Synchytrium endobioticum.</title>
        <authorList>
            <person name="van de Vossenberg B.T.L.H."/>
            <person name="Warris S."/>
            <person name="Nguyen H.D.T."/>
            <person name="van Gent-Pelzer M.P.E."/>
            <person name="Joly D.L."/>
            <person name="van de Geest H.C."/>
            <person name="Bonants P.J.M."/>
            <person name="Smith D.S."/>
            <person name="Levesque C.A."/>
            <person name="van der Lee T.A.J."/>
        </authorList>
    </citation>
    <scope>NUCLEOTIDE SEQUENCE [LARGE SCALE GENOMIC DNA]</scope>
    <source>
        <strain evidence="2 3">CBS 675.73</strain>
    </source>
</reference>
<gene>
    <name evidence="2" type="ORF">CcCBS67573_g06543</name>
</gene>
<dbReference type="Proteomes" id="UP000320333">
    <property type="component" value="Unassembled WGS sequence"/>
</dbReference>
<dbReference type="FunFam" id="1.20.1260.60:FF:000002">
    <property type="entry name" value="Vacuolar protein sorting-associated protein IST1"/>
    <property type="match status" value="1"/>
</dbReference>
<dbReference type="Pfam" id="PF03398">
    <property type="entry name" value="Ist1"/>
    <property type="match status" value="1"/>
</dbReference>
<dbReference type="PANTHER" id="PTHR12161">
    <property type="entry name" value="IST1 FAMILY MEMBER"/>
    <property type="match status" value="1"/>
</dbReference>
<sequence>MNFNPTKTKVQLKLAINRLKLLQQKKSAANKNARRDIAQLLAASKDDSARVRVELVIREDCAVEALEIVELYCELLLARFGLLEMMRVCDPAIEEAVNTVIYAAARLDVLELRVIKDQLSLKFGKDFAMAALENSNHCVNQRIVHKLGVQPPDPILVDQYLKAIANAFNVPWEGAILPRDDLLKYAVPPPAAVSLTDFTLPNGNGPESEFKNAASADKDLLFHPTDPASSILPMVPTSIPDASVSSTPDFDALTKRFEALKRKM</sequence>
<dbReference type="STRING" id="246404.A0A507F307"/>
<keyword evidence="3" id="KW-1185">Reference proteome</keyword>
<dbReference type="EMBL" id="QEAP01000285">
    <property type="protein sequence ID" value="TPX70482.1"/>
    <property type="molecule type" value="Genomic_DNA"/>
</dbReference>
<dbReference type="AlphaFoldDB" id="A0A507F307"/>
<dbReference type="GO" id="GO:0015031">
    <property type="term" value="P:protein transport"/>
    <property type="evidence" value="ECO:0007669"/>
    <property type="project" value="InterPro"/>
</dbReference>
<dbReference type="OrthoDB" id="29853at2759"/>
<dbReference type="Gene3D" id="1.20.1260.60">
    <property type="entry name" value="Vacuolar protein sorting-associated protein Ist1"/>
    <property type="match status" value="1"/>
</dbReference>
<comment type="caution">
    <text evidence="2">The sequence shown here is derived from an EMBL/GenBank/DDBJ whole genome shotgun (WGS) entry which is preliminary data.</text>
</comment>
<evidence type="ECO:0000313" key="3">
    <source>
        <dbReference type="Proteomes" id="UP000320333"/>
    </source>
</evidence>
<organism evidence="2 3">
    <name type="scientific">Chytriomyces confervae</name>
    <dbReference type="NCBI Taxonomy" id="246404"/>
    <lineage>
        <taxon>Eukaryota</taxon>
        <taxon>Fungi</taxon>
        <taxon>Fungi incertae sedis</taxon>
        <taxon>Chytridiomycota</taxon>
        <taxon>Chytridiomycota incertae sedis</taxon>
        <taxon>Chytridiomycetes</taxon>
        <taxon>Chytridiales</taxon>
        <taxon>Chytriomycetaceae</taxon>
        <taxon>Chytriomyces</taxon>
    </lineage>
</organism>
<dbReference type="InterPro" id="IPR042277">
    <property type="entry name" value="IST1-like"/>
</dbReference>
<accession>A0A507F307</accession>